<dbReference type="AlphaFoldDB" id="A0A4U0WDU9"/>
<sequence length="117" mass="13158">MSSRHGTKELKSRPRVSNQALSISTWAALGILEAVHPLGNDVPDSVRKQEYVLPVQPPTQWKWVRSEILTVENLGFTLNDLLLTWIAEFETSTGTASKFSKLEFCIATFEQAGNRNR</sequence>
<comment type="caution">
    <text evidence="1">The sequence shown here is derived from an EMBL/GenBank/DDBJ whole genome shotgun (WGS) entry which is preliminary data.</text>
</comment>
<keyword evidence="2" id="KW-1185">Reference proteome</keyword>
<evidence type="ECO:0000313" key="2">
    <source>
        <dbReference type="Proteomes" id="UP000308768"/>
    </source>
</evidence>
<gene>
    <name evidence="1" type="ORF">B0A49_13076</name>
</gene>
<evidence type="ECO:0000313" key="1">
    <source>
        <dbReference type="EMBL" id="TKA60126.1"/>
    </source>
</evidence>
<accession>A0A4U0WDU9</accession>
<name>A0A4U0WDU9_9PEZI</name>
<proteinExistence type="predicted"/>
<dbReference type="Proteomes" id="UP000308768">
    <property type="component" value="Unassembled WGS sequence"/>
</dbReference>
<reference evidence="1 2" key="1">
    <citation type="submission" date="2017-03" db="EMBL/GenBank/DDBJ databases">
        <title>Genomes of endolithic fungi from Antarctica.</title>
        <authorList>
            <person name="Coleine C."/>
            <person name="Masonjones S."/>
            <person name="Stajich J.E."/>
        </authorList>
    </citation>
    <scope>NUCLEOTIDE SEQUENCE [LARGE SCALE GENOMIC DNA]</scope>
    <source>
        <strain evidence="1 2">CCFEE 5187</strain>
    </source>
</reference>
<dbReference type="EMBL" id="NAJN01001912">
    <property type="protein sequence ID" value="TKA60126.1"/>
    <property type="molecule type" value="Genomic_DNA"/>
</dbReference>
<organism evidence="1 2">
    <name type="scientific">Cryomyces minteri</name>
    <dbReference type="NCBI Taxonomy" id="331657"/>
    <lineage>
        <taxon>Eukaryota</taxon>
        <taxon>Fungi</taxon>
        <taxon>Dikarya</taxon>
        <taxon>Ascomycota</taxon>
        <taxon>Pezizomycotina</taxon>
        <taxon>Dothideomycetes</taxon>
        <taxon>Dothideomycetes incertae sedis</taxon>
        <taxon>Cryomyces</taxon>
    </lineage>
</organism>
<protein>
    <submittedName>
        <fullName evidence="1">Uncharacterized protein</fullName>
    </submittedName>
</protein>